<keyword evidence="2" id="KW-1185">Reference proteome</keyword>
<name>A0A7C9VSY9_9BRAD</name>
<proteinExistence type="predicted"/>
<organism evidence="1 2">
    <name type="scientific">Candidatus Afipia apatlaquensis</name>
    <dbReference type="NCBI Taxonomy" id="2712852"/>
    <lineage>
        <taxon>Bacteria</taxon>
        <taxon>Pseudomonadati</taxon>
        <taxon>Pseudomonadota</taxon>
        <taxon>Alphaproteobacteria</taxon>
        <taxon>Hyphomicrobiales</taxon>
        <taxon>Nitrobacteraceae</taxon>
        <taxon>Afipia</taxon>
    </lineage>
</organism>
<protein>
    <submittedName>
        <fullName evidence="1">Uncharacterized protein</fullName>
    </submittedName>
</protein>
<sequence>MTTTQTAARNQVPGVLVPNFSIVKERKTQGGAGIATAGKKTPADLSISALAKHVIDYIGHGETGTIDGNLDGDRALRDHAAAILNNERAKKRKPAGRHPDHALISHAIEYVAHMKGADAGYNVDPTDSDIAAPFDTKHRAVARLAFSRLTKLKANTIDGLRAKAAVMEHVAYELSQFAADGTEVDFLRS</sequence>
<dbReference type="EMBL" id="JAAMRR010001698">
    <property type="protein sequence ID" value="NGX99831.1"/>
    <property type="molecule type" value="Genomic_DNA"/>
</dbReference>
<reference evidence="1" key="1">
    <citation type="submission" date="2020-02" db="EMBL/GenBank/DDBJ databases">
        <title>Draft genome sequence of Candidatus Afipia apatlaquensis IBT-C3, a potential strain for decolorization of textile dyes.</title>
        <authorList>
            <person name="Sanchez-Reyes A."/>
            <person name="Breton-Deval L."/>
            <person name="Mangelson H."/>
            <person name="Sanchez-Flores A."/>
        </authorList>
    </citation>
    <scope>NUCLEOTIDE SEQUENCE [LARGE SCALE GENOMIC DNA]</scope>
    <source>
        <strain evidence="1">IBT-C3</strain>
    </source>
</reference>
<evidence type="ECO:0000313" key="1">
    <source>
        <dbReference type="EMBL" id="NGX99831.1"/>
    </source>
</evidence>
<feature type="non-terminal residue" evidence="1">
    <location>
        <position position="189"/>
    </location>
</feature>
<dbReference type="Proteomes" id="UP000480266">
    <property type="component" value="Unassembled WGS sequence"/>
</dbReference>
<evidence type="ECO:0000313" key="2">
    <source>
        <dbReference type="Proteomes" id="UP000480266"/>
    </source>
</evidence>
<comment type="caution">
    <text evidence="1">The sequence shown here is derived from an EMBL/GenBank/DDBJ whole genome shotgun (WGS) entry which is preliminary data.</text>
</comment>
<gene>
    <name evidence="1" type="ORF">G4V63_33025</name>
</gene>
<dbReference type="AlphaFoldDB" id="A0A7C9VSY9"/>
<accession>A0A7C9VSY9</accession>